<organism evidence="10 11">
    <name type="scientific">Brevibacillus brevis</name>
    <name type="common">Bacillus brevis</name>
    <dbReference type="NCBI Taxonomy" id="1393"/>
    <lineage>
        <taxon>Bacteria</taxon>
        <taxon>Bacillati</taxon>
        <taxon>Bacillota</taxon>
        <taxon>Bacilli</taxon>
        <taxon>Bacillales</taxon>
        <taxon>Paenibacillaceae</taxon>
        <taxon>Brevibacillus</taxon>
    </lineage>
</organism>
<dbReference type="InterPro" id="IPR057336">
    <property type="entry name" value="GerAC_N"/>
</dbReference>
<keyword evidence="4" id="KW-0732">Signal</keyword>
<dbReference type="Gene3D" id="3.30.300.210">
    <property type="entry name" value="Nutrient germinant receptor protein C, domain 3"/>
    <property type="match status" value="1"/>
</dbReference>
<dbReference type="RefSeq" id="WP_310764100.1">
    <property type="nucleotide sequence ID" value="NZ_CP134050.1"/>
</dbReference>
<dbReference type="InterPro" id="IPR038501">
    <property type="entry name" value="Spore_GerAC_C_sf"/>
</dbReference>
<protein>
    <submittedName>
        <fullName evidence="10">Ger(X)C family spore germination protein</fullName>
    </submittedName>
</protein>
<reference evidence="10 11" key="1">
    <citation type="submission" date="2023-09" db="EMBL/GenBank/DDBJ databases">
        <title>Complete Genome and Methylome dissection of Bacillus brevis NEB573 original source of BbsI restriction endonuclease.</title>
        <authorList>
            <person name="Fomenkov A."/>
            <person name="Roberts R.D."/>
        </authorList>
    </citation>
    <scope>NUCLEOTIDE SEQUENCE [LARGE SCALE GENOMIC DNA]</scope>
    <source>
        <strain evidence="10 11">NEB573</strain>
    </source>
</reference>
<evidence type="ECO:0000256" key="5">
    <source>
        <dbReference type="ARBA" id="ARBA00023136"/>
    </source>
</evidence>
<keyword evidence="11" id="KW-1185">Reference proteome</keyword>
<evidence type="ECO:0000313" key="10">
    <source>
        <dbReference type="EMBL" id="WNC12625.1"/>
    </source>
</evidence>
<keyword evidence="3" id="KW-0309">Germination</keyword>
<evidence type="ECO:0000313" key="11">
    <source>
        <dbReference type="Proteomes" id="UP001256827"/>
    </source>
</evidence>
<evidence type="ECO:0000259" key="9">
    <source>
        <dbReference type="Pfam" id="PF25198"/>
    </source>
</evidence>
<dbReference type="EMBL" id="CP134050">
    <property type="protein sequence ID" value="WNC12625.1"/>
    <property type="molecule type" value="Genomic_DNA"/>
</dbReference>
<comment type="similarity">
    <text evidence="2">Belongs to the GerABKC lipoprotein family.</text>
</comment>
<dbReference type="Proteomes" id="UP001256827">
    <property type="component" value="Chromosome"/>
</dbReference>
<proteinExistence type="inferred from homology"/>
<keyword evidence="6" id="KW-0564">Palmitate</keyword>
<dbReference type="PANTHER" id="PTHR35789">
    <property type="entry name" value="SPORE GERMINATION PROTEIN B3"/>
    <property type="match status" value="1"/>
</dbReference>
<evidence type="ECO:0000259" key="8">
    <source>
        <dbReference type="Pfam" id="PF05504"/>
    </source>
</evidence>
<gene>
    <name evidence="10" type="ORF">RGB73_18025</name>
</gene>
<dbReference type="Pfam" id="PF25198">
    <property type="entry name" value="Spore_GerAC_N"/>
    <property type="match status" value="1"/>
</dbReference>
<dbReference type="Pfam" id="PF05504">
    <property type="entry name" value="Spore_GerAC"/>
    <property type="match status" value="1"/>
</dbReference>
<sequence length="386" mass="43343">MKRAALLCMIMVCLLIGSGCWDRREVNDVAIVIAMAIDKEKGGLYRLSVQVPLVSHLGGPTGGGGGTGGDKSYYVDSAVGQTIRDAHNIIQSRMSRHLYYAHHRVVVIGEQLAKEGFGEVLDIISRFPENRLTAYIVMTRGKAFRLLQAQPQFERFSGDAIRELVKAVTIPITIKDISQMLNTPGVDAFLPIFEPVDTKPKGKSKEIEATGIATFRNDKLVATYSNEEIKGLRWFQRSFAPYTTVVNLDGKQKLSIDIYKGKAHIYPVLRNGAIHFQVKVYGTAIVVENLTTYNLSKKEVVTVIESKLEKEVTDNIKRIFDQIKKTRSDSIGLGIDLARKYPREWKATYRDRWNEVISKITYKIDCKVQISNVGQTTTNITKEEPQ</sequence>
<dbReference type="InterPro" id="IPR046953">
    <property type="entry name" value="Spore_GerAC-like_C"/>
</dbReference>
<evidence type="ECO:0000256" key="1">
    <source>
        <dbReference type="ARBA" id="ARBA00004635"/>
    </source>
</evidence>
<comment type="subcellular location">
    <subcellularLocation>
        <location evidence="1">Membrane</location>
        <topology evidence="1">Lipid-anchor</topology>
    </subcellularLocation>
</comment>
<feature type="domain" description="Spore germination GerAC-like C-terminal" evidence="8">
    <location>
        <begin position="210"/>
        <end position="374"/>
    </location>
</feature>
<dbReference type="NCBIfam" id="TIGR02887">
    <property type="entry name" value="spore_ger_x_C"/>
    <property type="match status" value="1"/>
</dbReference>
<keyword evidence="7" id="KW-0449">Lipoprotein</keyword>
<name>A0ABY9SXS6_BREBE</name>
<dbReference type="PROSITE" id="PS51257">
    <property type="entry name" value="PROKAR_LIPOPROTEIN"/>
    <property type="match status" value="1"/>
</dbReference>
<keyword evidence="5" id="KW-0472">Membrane</keyword>
<evidence type="ECO:0000256" key="2">
    <source>
        <dbReference type="ARBA" id="ARBA00007886"/>
    </source>
</evidence>
<accession>A0ABY9SXS6</accession>
<evidence type="ECO:0000256" key="7">
    <source>
        <dbReference type="ARBA" id="ARBA00023288"/>
    </source>
</evidence>
<evidence type="ECO:0000256" key="3">
    <source>
        <dbReference type="ARBA" id="ARBA00022544"/>
    </source>
</evidence>
<feature type="domain" description="Spore germination protein N-terminal" evidence="9">
    <location>
        <begin position="22"/>
        <end position="194"/>
    </location>
</feature>
<evidence type="ECO:0000256" key="6">
    <source>
        <dbReference type="ARBA" id="ARBA00023139"/>
    </source>
</evidence>
<dbReference type="PANTHER" id="PTHR35789:SF1">
    <property type="entry name" value="SPORE GERMINATION PROTEIN B3"/>
    <property type="match status" value="1"/>
</dbReference>
<evidence type="ECO:0000256" key="4">
    <source>
        <dbReference type="ARBA" id="ARBA00022729"/>
    </source>
</evidence>
<dbReference type="InterPro" id="IPR008844">
    <property type="entry name" value="Spore_GerAC-like"/>
</dbReference>